<dbReference type="CDD" id="cd03449">
    <property type="entry name" value="R_hydratase"/>
    <property type="match status" value="1"/>
</dbReference>
<name>A0A8K0D2P1_IGNLU</name>
<dbReference type="InterPro" id="IPR050965">
    <property type="entry name" value="UPF0336/Enoyl-CoA_hydratase"/>
</dbReference>
<dbReference type="EMBL" id="VTPC01003589">
    <property type="protein sequence ID" value="KAF2898310.1"/>
    <property type="molecule type" value="Genomic_DNA"/>
</dbReference>
<dbReference type="Proteomes" id="UP000801492">
    <property type="component" value="Unassembled WGS sequence"/>
</dbReference>
<dbReference type="AlphaFoldDB" id="A0A8K0D2P1"/>
<organism evidence="2 3">
    <name type="scientific">Ignelater luminosus</name>
    <name type="common">Cucubano</name>
    <name type="synonym">Pyrophorus luminosus</name>
    <dbReference type="NCBI Taxonomy" id="2038154"/>
    <lineage>
        <taxon>Eukaryota</taxon>
        <taxon>Metazoa</taxon>
        <taxon>Ecdysozoa</taxon>
        <taxon>Arthropoda</taxon>
        <taxon>Hexapoda</taxon>
        <taxon>Insecta</taxon>
        <taxon>Pterygota</taxon>
        <taxon>Neoptera</taxon>
        <taxon>Endopterygota</taxon>
        <taxon>Coleoptera</taxon>
        <taxon>Polyphaga</taxon>
        <taxon>Elateriformia</taxon>
        <taxon>Elateroidea</taxon>
        <taxon>Elateridae</taxon>
        <taxon>Agrypninae</taxon>
        <taxon>Pyrophorini</taxon>
        <taxon>Ignelater</taxon>
    </lineage>
</organism>
<dbReference type="GO" id="GO:0005739">
    <property type="term" value="C:mitochondrion"/>
    <property type="evidence" value="ECO:0007669"/>
    <property type="project" value="TreeGrafter"/>
</dbReference>
<dbReference type="PANTHER" id="PTHR43437:SF3">
    <property type="entry name" value="HYDROXYACYL-THIOESTER DEHYDRATASE TYPE 2, MITOCHONDRIAL"/>
    <property type="match status" value="1"/>
</dbReference>
<proteinExistence type="predicted"/>
<dbReference type="GO" id="GO:0006633">
    <property type="term" value="P:fatty acid biosynthetic process"/>
    <property type="evidence" value="ECO:0007669"/>
    <property type="project" value="TreeGrafter"/>
</dbReference>
<dbReference type="PANTHER" id="PTHR43437">
    <property type="entry name" value="HYDROXYACYL-THIOESTER DEHYDRATASE TYPE 2, MITOCHONDRIAL-RELATED"/>
    <property type="match status" value="1"/>
</dbReference>
<sequence>GDTCTIVKKITDEDIQNFCKISGDTNPIHIKNDSGNAVVHGAFLNGLVSGVIGTKLPGPGTLVVSQNLNFPNKCFSGESVRITVNLIENRKIIKVEFACEVEERKKVVLYGDARLVLNK</sequence>
<feature type="domain" description="MaoC-like" evidence="1">
    <location>
        <begin position="8"/>
        <end position="95"/>
    </location>
</feature>
<reference evidence="2" key="1">
    <citation type="submission" date="2019-08" db="EMBL/GenBank/DDBJ databases">
        <title>The genome of the North American firefly Photinus pyralis.</title>
        <authorList>
            <consortium name="Photinus pyralis genome working group"/>
            <person name="Fallon T.R."/>
            <person name="Sander Lower S.E."/>
            <person name="Weng J.-K."/>
        </authorList>
    </citation>
    <scope>NUCLEOTIDE SEQUENCE</scope>
    <source>
        <strain evidence="2">TRF0915ILg1</strain>
        <tissue evidence="2">Whole body</tissue>
    </source>
</reference>
<keyword evidence="3" id="KW-1185">Reference proteome</keyword>
<comment type="caution">
    <text evidence="2">The sequence shown here is derived from an EMBL/GenBank/DDBJ whole genome shotgun (WGS) entry which is preliminary data.</text>
</comment>
<gene>
    <name evidence="2" type="ORF">ILUMI_07863</name>
</gene>
<dbReference type="OrthoDB" id="201709at2759"/>
<evidence type="ECO:0000259" key="1">
    <source>
        <dbReference type="Pfam" id="PF01575"/>
    </source>
</evidence>
<dbReference type="SUPFAM" id="SSF54637">
    <property type="entry name" value="Thioesterase/thiol ester dehydrase-isomerase"/>
    <property type="match status" value="1"/>
</dbReference>
<evidence type="ECO:0000313" key="2">
    <source>
        <dbReference type="EMBL" id="KAF2898310.1"/>
    </source>
</evidence>
<accession>A0A8K0D2P1</accession>
<evidence type="ECO:0000313" key="3">
    <source>
        <dbReference type="Proteomes" id="UP000801492"/>
    </source>
</evidence>
<feature type="non-terminal residue" evidence="2">
    <location>
        <position position="1"/>
    </location>
</feature>
<dbReference type="Gene3D" id="3.10.129.10">
    <property type="entry name" value="Hotdog Thioesterase"/>
    <property type="match status" value="1"/>
</dbReference>
<dbReference type="Pfam" id="PF01575">
    <property type="entry name" value="MaoC_dehydratas"/>
    <property type="match status" value="1"/>
</dbReference>
<dbReference type="GO" id="GO:0018812">
    <property type="term" value="F:3-hydroxyacyl-CoA dehydratase activity"/>
    <property type="evidence" value="ECO:0007669"/>
    <property type="project" value="UniProtKB-ARBA"/>
</dbReference>
<dbReference type="InterPro" id="IPR029069">
    <property type="entry name" value="HotDog_dom_sf"/>
</dbReference>
<dbReference type="InterPro" id="IPR002539">
    <property type="entry name" value="MaoC-like_dom"/>
</dbReference>
<dbReference type="GO" id="GO:0019171">
    <property type="term" value="F:(3R)-hydroxyacyl-[acyl-carrier-protein] dehydratase activity"/>
    <property type="evidence" value="ECO:0007669"/>
    <property type="project" value="TreeGrafter"/>
</dbReference>
<protein>
    <recommendedName>
        <fullName evidence="1">MaoC-like domain-containing protein</fullName>
    </recommendedName>
</protein>